<feature type="region of interest" description="Disordered" evidence="2">
    <location>
        <begin position="189"/>
        <end position="247"/>
    </location>
</feature>
<reference evidence="4 5" key="1">
    <citation type="submission" date="2019-03" db="EMBL/GenBank/DDBJ databases">
        <title>Genomic Encyclopedia of Type Strains, Phase IV (KMG-IV): sequencing the most valuable type-strain genomes for metagenomic binning, comparative biology and taxonomic classification.</title>
        <authorList>
            <person name="Goeker M."/>
        </authorList>
    </citation>
    <scope>NUCLEOTIDE SEQUENCE [LARGE SCALE GENOMIC DNA]</scope>
    <source>
        <strain evidence="4 5">DSM 45361</strain>
    </source>
</reference>
<feature type="compositionally biased region" description="Basic and acidic residues" evidence="2">
    <location>
        <begin position="63"/>
        <end position="73"/>
    </location>
</feature>
<feature type="compositionally biased region" description="Basic and acidic residues" evidence="2">
    <location>
        <begin position="191"/>
        <end position="206"/>
    </location>
</feature>
<dbReference type="OrthoDB" id="4555900at2"/>
<proteinExistence type="predicted"/>
<evidence type="ECO:0000256" key="3">
    <source>
        <dbReference type="SAM" id="Phobius"/>
    </source>
</evidence>
<accession>A0A4V3CZA3</accession>
<feature type="compositionally biased region" description="Low complexity" evidence="2">
    <location>
        <begin position="13"/>
        <end position="36"/>
    </location>
</feature>
<dbReference type="EMBL" id="SNXZ01000003">
    <property type="protein sequence ID" value="TDP97228.1"/>
    <property type="molecule type" value="Genomic_DNA"/>
</dbReference>
<evidence type="ECO:0000313" key="4">
    <source>
        <dbReference type="EMBL" id="TDP97228.1"/>
    </source>
</evidence>
<dbReference type="RefSeq" id="WP_133850465.1">
    <property type="nucleotide sequence ID" value="NZ_SNXZ01000003.1"/>
</dbReference>
<comment type="caution">
    <text evidence="4">The sequence shown here is derived from an EMBL/GenBank/DDBJ whole genome shotgun (WGS) entry which is preliminary data.</text>
</comment>
<name>A0A4V3CZA3_LABRH</name>
<dbReference type="Proteomes" id="UP000295444">
    <property type="component" value="Unassembled WGS sequence"/>
</dbReference>
<keyword evidence="1" id="KW-0175">Coiled coil</keyword>
<evidence type="ECO:0008006" key="6">
    <source>
        <dbReference type="Google" id="ProtNLM"/>
    </source>
</evidence>
<feature type="coiled-coil region" evidence="1">
    <location>
        <begin position="137"/>
        <end position="164"/>
    </location>
</feature>
<gene>
    <name evidence="4" type="ORF">EV186_103190</name>
</gene>
<feature type="region of interest" description="Disordered" evidence="2">
    <location>
        <begin position="1"/>
        <end position="102"/>
    </location>
</feature>
<sequence length="247" mass="25870">MTAPARTDKKRAAGAAAKTGAAKNGAAAKAGATTVEQPERLAPAERPRRTRSAAAERAYARRAQREGRRDGGPRVRTRPGTEPVREARAESRPRRQPVPRKQASTATFVVLVISMLLVGVATTLWLSTQAIADSYKLDDAKKGVAALSEQAEQLQREVTSMDSASALAKRAQELGMVPSGDPAYLVVGPDGKVRMVGDPKKAEAPKPPKTTTPTSTSTPPPAGHDAAGHDADSHGGAQADQHGQDHG</sequence>
<feature type="compositionally biased region" description="Basic and acidic residues" evidence="2">
    <location>
        <begin position="37"/>
        <end position="47"/>
    </location>
</feature>
<dbReference type="AlphaFoldDB" id="A0A4V3CZA3"/>
<keyword evidence="5" id="KW-1185">Reference proteome</keyword>
<evidence type="ECO:0000256" key="2">
    <source>
        <dbReference type="SAM" id="MobiDB-lite"/>
    </source>
</evidence>
<protein>
    <recommendedName>
        <fullName evidence="6">Cell division protein FtsL</fullName>
    </recommendedName>
</protein>
<organism evidence="4 5">
    <name type="scientific">Labedaea rhizosphaerae</name>
    <dbReference type="NCBI Taxonomy" id="598644"/>
    <lineage>
        <taxon>Bacteria</taxon>
        <taxon>Bacillati</taxon>
        <taxon>Actinomycetota</taxon>
        <taxon>Actinomycetes</taxon>
        <taxon>Pseudonocardiales</taxon>
        <taxon>Pseudonocardiaceae</taxon>
        <taxon>Labedaea</taxon>
    </lineage>
</organism>
<keyword evidence="3" id="KW-1133">Transmembrane helix</keyword>
<keyword evidence="3" id="KW-0812">Transmembrane</keyword>
<evidence type="ECO:0000256" key="1">
    <source>
        <dbReference type="SAM" id="Coils"/>
    </source>
</evidence>
<evidence type="ECO:0000313" key="5">
    <source>
        <dbReference type="Proteomes" id="UP000295444"/>
    </source>
</evidence>
<keyword evidence="3" id="KW-0472">Membrane</keyword>
<feature type="compositionally biased region" description="Basic and acidic residues" evidence="2">
    <location>
        <begin position="1"/>
        <end position="11"/>
    </location>
</feature>
<feature type="transmembrane region" description="Helical" evidence="3">
    <location>
        <begin position="103"/>
        <end position="126"/>
    </location>
</feature>
<feature type="compositionally biased region" description="Basic and acidic residues" evidence="2">
    <location>
        <begin position="83"/>
        <end position="93"/>
    </location>
</feature>